<feature type="region of interest" description="Disordered" evidence="3">
    <location>
        <begin position="16"/>
        <end position="43"/>
    </location>
</feature>
<protein>
    <recommendedName>
        <fullName evidence="4">Peptidase A2 domain-containing protein</fullName>
    </recommendedName>
</protein>
<keyword evidence="6" id="KW-1185">Reference proteome</keyword>
<evidence type="ECO:0000259" key="4">
    <source>
        <dbReference type="PROSITE" id="PS50175"/>
    </source>
</evidence>
<dbReference type="Pfam" id="PF13650">
    <property type="entry name" value="Asp_protease_2"/>
    <property type="match status" value="1"/>
</dbReference>
<dbReference type="PANTHER" id="PTHR47331">
    <property type="entry name" value="PHD-TYPE DOMAIN-CONTAINING PROTEIN"/>
    <property type="match status" value="1"/>
</dbReference>
<comment type="caution">
    <text evidence="5">The sequence shown here is derived from an EMBL/GenBank/DDBJ whole genome shotgun (WGS) entry which is preliminary data.</text>
</comment>
<dbReference type="InterPro" id="IPR021109">
    <property type="entry name" value="Peptidase_aspartic_dom_sf"/>
</dbReference>
<feature type="compositionally biased region" description="Basic residues" evidence="3">
    <location>
        <begin position="16"/>
        <end position="27"/>
    </location>
</feature>
<dbReference type="PROSITE" id="PS50175">
    <property type="entry name" value="ASP_PROT_RETROV"/>
    <property type="match status" value="1"/>
</dbReference>
<sequence>MSEALKEAKVTRRNAKAALTRARKSLHHTIESKRPASEGRESLDKVKEAYEKLIERHEEFTKLIDDDTEFEKEESWFEECQEMFMRIEIRSKEYIDQTMDKVKSSIPPTTNVLFDASENHPGSVTDKSNGMIGIQLGGSQSVNTSVVNDKEDSQNTVVDSCGFKMEKPKMPKFVGDVREYAIFKADFKHAIESKYSTRDAITFLRTCLQGKPLELIKGIGTDYNAAWDYLDSIYGDPRVVSDTIMQDIVKFKPLRDDEDARFCELVHLVKPCYNTLKEIGVLGDMDNSLMLSLIEKKMCTDDRKNTDVRASISSVLHTQDALLPIISAEIGGQGLYKRGNILLDSGAQLTLIRSGTAESLGLDGKEVTITITKIGGEEEQTRTREFKVQVTSLVNKRSFVVKAVGIPQISDDIAGISKENAAKASLLTKEKIFRGSGPVDLLIGIDHARMHTGETRQSEHLVARNSPLGWVVFGTTASKGQEKGRLFFVNYAAPVDLSEFWSTESMGVSARSSDCSMDKLTQLEREEKKIIENSCKKVGNQWTIPYPWKTDPKLLPDNRSQAMKRLEATERRLMKNQANAKAYNEEMKEMEDMKFSRKLTRAELTKYTGPVHYISHHAVLKPEKKSTPLRIVFNSSSVYQGHRLNDYWLKGPDLLNNLFGVLMRFRENQVAISGDISKMYHRVLIPEQDQHVHRFLWRDMEIDREPDTYVKTVLTFGDKPAPAMAQIALRKTAEGGTESPRAAKTLKENSYMDYILDSLQTVTEAAQLTSEIDEVLTKGGFRIKEWRSNKDLKGTGEREREEVNVIKGSGEDKVLGIVWNTAEDSFKFKVQTEVMNSLNTTKWTKRSILSQIARIYDPVGFAASLLVSLSPRQPSYSRPTLCVFADASQEAFGACAYIRWSIENKEFDVKFIAAKSRVAPLKQITIPRLELQAAVLASRLQATIKEESRFEFEKTFMITDSAIVLAWIRGKVRRFKPFVSSRVGQIQSQTDQAQSKHIPSRHNLADDVSRGITVTELSGRWQSGPDFLRLPEEQWPQSELEPTQEEVDKECRKTMNVGAVVFTPSIIDGNRYSSWKKLVHVISWVFRLKKNLMAKIKQTHEPQPSQGPLNAQELEESRRYVIRQAQRSLQNRLLKNEFKMLSPFVDDEGIIRVGGRVDKAIVSYESKHPVLLPHDHSVSRLIMQDAHRCGHPGVATTVAKTRKNYWIVRGHDLAKTVKFKDLNVGEYHK</sequence>
<dbReference type="InterPro" id="IPR001969">
    <property type="entry name" value="Aspartic_peptidase_AS"/>
</dbReference>
<keyword evidence="2" id="KW-0175">Coiled coil</keyword>
<dbReference type="CDD" id="cd01644">
    <property type="entry name" value="RT_pepA17"/>
    <property type="match status" value="1"/>
</dbReference>
<dbReference type="SUPFAM" id="SSF56672">
    <property type="entry name" value="DNA/RNA polymerases"/>
    <property type="match status" value="1"/>
</dbReference>
<dbReference type="InterPro" id="IPR008042">
    <property type="entry name" value="Retrotrans_Pao"/>
</dbReference>
<keyword evidence="1" id="KW-0378">Hydrolase</keyword>
<dbReference type="Proteomes" id="UP000225706">
    <property type="component" value="Unassembled WGS sequence"/>
</dbReference>
<feature type="coiled-coil region" evidence="2">
    <location>
        <begin position="559"/>
        <end position="593"/>
    </location>
</feature>
<dbReference type="InterPro" id="IPR043502">
    <property type="entry name" value="DNA/RNA_pol_sf"/>
</dbReference>
<dbReference type="GO" id="GO:0004190">
    <property type="term" value="F:aspartic-type endopeptidase activity"/>
    <property type="evidence" value="ECO:0007669"/>
    <property type="project" value="InterPro"/>
</dbReference>
<dbReference type="EMBL" id="LSMT01000345">
    <property type="protein sequence ID" value="PFX19777.1"/>
    <property type="molecule type" value="Genomic_DNA"/>
</dbReference>
<dbReference type="OrthoDB" id="5985322at2759"/>
<dbReference type="AlphaFoldDB" id="A0A2B4RTV0"/>
<evidence type="ECO:0000313" key="6">
    <source>
        <dbReference type="Proteomes" id="UP000225706"/>
    </source>
</evidence>
<dbReference type="STRING" id="50429.A0A2B4RTV0"/>
<dbReference type="InterPro" id="IPR001995">
    <property type="entry name" value="Peptidase_A2_cat"/>
</dbReference>
<dbReference type="Pfam" id="PF05380">
    <property type="entry name" value="Peptidase_A17"/>
    <property type="match status" value="1"/>
</dbReference>
<dbReference type="PROSITE" id="PS00141">
    <property type="entry name" value="ASP_PROTEASE"/>
    <property type="match status" value="1"/>
</dbReference>
<evidence type="ECO:0000313" key="5">
    <source>
        <dbReference type="EMBL" id="PFX19777.1"/>
    </source>
</evidence>
<evidence type="ECO:0000256" key="2">
    <source>
        <dbReference type="SAM" id="Coils"/>
    </source>
</evidence>
<name>A0A2B4RTV0_STYPI</name>
<feature type="domain" description="Peptidase A2" evidence="4">
    <location>
        <begin position="339"/>
        <end position="413"/>
    </location>
</feature>
<gene>
    <name evidence="5" type="ORF">AWC38_SpisGene15810</name>
</gene>
<dbReference type="Pfam" id="PF03564">
    <property type="entry name" value="DUF1759"/>
    <property type="match status" value="1"/>
</dbReference>
<organism evidence="5 6">
    <name type="scientific">Stylophora pistillata</name>
    <name type="common">Smooth cauliflower coral</name>
    <dbReference type="NCBI Taxonomy" id="50429"/>
    <lineage>
        <taxon>Eukaryota</taxon>
        <taxon>Metazoa</taxon>
        <taxon>Cnidaria</taxon>
        <taxon>Anthozoa</taxon>
        <taxon>Hexacorallia</taxon>
        <taxon>Scleractinia</taxon>
        <taxon>Astrocoeniina</taxon>
        <taxon>Pocilloporidae</taxon>
        <taxon>Stylophora</taxon>
    </lineage>
</organism>
<reference evidence="6" key="1">
    <citation type="journal article" date="2017" name="bioRxiv">
        <title>Comparative analysis of the genomes of Stylophora pistillata and Acropora digitifera provides evidence for extensive differences between species of corals.</title>
        <authorList>
            <person name="Voolstra C.R."/>
            <person name="Li Y."/>
            <person name="Liew Y.J."/>
            <person name="Baumgarten S."/>
            <person name="Zoccola D."/>
            <person name="Flot J.-F."/>
            <person name="Tambutte S."/>
            <person name="Allemand D."/>
            <person name="Aranda M."/>
        </authorList>
    </citation>
    <scope>NUCLEOTIDE SEQUENCE [LARGE SCALE GENOMIC DNA]</scope>
</reference>
<feature type="compositionally biased region" description="Basic and acidic residues" evidence="3">
    <location>
        <begin position="28"/>
        <end position="43"/>
    </location>
</feature>
<evidence type="ECO:0000256" key="1">
    <source>
        <dbReference type="ARBA" id="ARBA00022801"/>
    </source>
</evidence>
<proteinExistence type="predicted"/>
<dbReference type="Gene3D" id="2.40.70.10">
    <property type="entry name" value="Acid Proteases"/>
    <property type="match status" value="1"/>
</dbReference>
<evidence type="ECO:0000256" key="3">
    <source>
        <dbReference type="SAM" id="MobiDB-lite"/>
    </source>
</evidence>
<dbReference type="InterPro" id="IPR005312">
    <property type="entry name" value="DUF1759"/>
</dbReference>
<accession>A0A2B4RTV0</accession>
<dbReference type="GO" id="GO:0006508">
    <property type="term" value="P:proteolysis"/>
    <property type="evidence" value="ECO:0007669"/>
    <property type="project" value="InterPro"/>
</dbReference>
<dbReference type="PANTHER" id="PTHR47331:SF5">
    <property type="entry name" value="RIBONUCLEASE H"/>
    <property type="match status" value="1"/>
</dbReference>